<dbReference type="OrthoDB" id="14209at2"/>
<sequence length="251" mass="26388">MNWQLDLPLLAAPWLAGLLVLASHVPLGREVLRRGVVFVDLAVAQIAGLGVIAAHALGWEPAGWRVQAAAFGAALVGAGLLAWLERRWPHLAEPLIGVGFVLAASLAALVSAHDPHGGEHLRDLLVGQILWVNWPQVAWLGLLTGLALLAWRVLQGRRWGFYPVLALCVTASVQVVGVWLVFASLILPALAVGRRRGGAAWGIGLGLGALGYGAGLALSAWLDWPAGAVIVLMLALCALFAARIIAASRND</sequence>
<dbReference type="AlphaFoldDB" id="A0A4R3JRD0"/>
<dbReference type="PANTHER" id="PTHR30477:SF19">
    <property type="entry name" value="METAL ABC TRANSPORTER PERMEASE"/>
    <property type="match status" value="1"/>
</dbReference>
<feature type="transmembrane region" description="Helical" evidence="7">
    <location>
        <begin position="199"/>
        <end position="222"/>
    </location>
</feature>
<accession>A0A4R3JRD0</accession>
<dbReference type="InterPro" id="IPR037294">
    <property type="entry name" value="ABC_BtuC-like"/>
</dbReference>
<feature type="transmembrane region" description="Helical" evidence="7">
    <location>
        <begin position="160"/>
        <end position="187"/>
    </location>
</feature>
<proteinExistence type="inferred from homology"/>
<dbReference type="GO" id="GO:0043190">
    <property type="term" value="C:ATP-binding cassette (ABC) transporter complex"/>
    <property type="evidence" value="ECO:0007669"/>
    <property type="project" value="InterPro"/>
</dbReference>
<comment type="similarity">
    <text evidence="2 6">Belongs to the ABC-3 integral membrane protein family.</text>
</comment>
<name>A0A4R3JRD0_9PROT</name>
<keyword evidence="4 7" id="KW-1133">Transmembrane helix</keyword>
<feature type="transmembrane region" description="Helical" evidence="7">
    <location>
        <begin position="228"/>
        <end position="246"/>
    </location>
</feature>
<feature type="transmembrane region" description="Helical" evidence="7">
    <location>
        <begin position="131"/>
        <end position="154"/>
    </location>
</feature>
<keyword evidence="9" id="KW-1185">Reference proteome</keyword>
<reference evidence="8 9" key="1">
    <citation type="submission" date="2019-03" db="EMBL/GenBank/DDBJ databases">
        <title>Genomic Encyclopedia of Type Strains, Phase IV (KMG-IV): sequencing the most valuable type-strain genomes for metagenomic binning, comparative biology and taxonomic classification.</title>
        <authorList>
            <person name="Goeker M."/>
        </authorList>
    </citation>
    <scope>NUCLEOTIDE SEQUENCE [LARGE SCALE GENOMIC DNA]</scope>
    <source>
        <strain evidence="8 9">DSM 103923</strain>
    </source>
</reference>
<dbReference type="Proteomes" id="UP000295135">
    <property type="component" value="Unassembled WGS sequence"/>
</dbReference>
<feature type="transmembrane region" description="Helical" evidence="7">
    <location>
        <begin position="66"/>
        <end position="84"/>
    </location>
</feature>
<evidence type="ECO:0000256" key="1">
    <source>
        <dbReference type="ARBA" id="ARBA00004141"/>
    </source>
</evidence>
<keyword evidence="6" id="KW-0813">Transport</keyword>
<feature type="transmembrane region" description="Helical" evidence="7">
    <location>
        <begin position="90"/>
        <end position="110"/>
    </location>
</feature>
<evidence type="ECO:0000313" key="9">
    <source>
        <dbReference type="Proteomes" id="UP000295135"/>
    </source>
</evidence>
<evidence type="ECO:0000256" key="2">
    <source>
        <dbReference type="ARBA" id="ARBA00008034"/>
    </source>
</evidence>
<keyword evidence="5 7" id="KW-0472">Membrane</keyword>
<dbReference type="RefSeq" id="WP_126458179.1">
    <property type="nucleotide sequence ID" value="NZ_AP018721.1"/>
</dbReference>
<dbReference type="GO" id="GO:0010043">
    <property type="term" value="P:response to zinc ion"/>
    <property type="evidence" value="ECO:0007669"/>
    <property type="project" value="TreeGrafter"/>
</dbReference>
<evidence type="ECO:0000313" key="8">
    <source>
        <dbReference type="EMBL" id="TCS69464.1"/>
    </source>
</evidence>
<protein>
    <submittedName>
        <fullName evidence="8">Zinc/manganese transport system permease protein</fullName>
    </submittedName>
</protein>
<evidence type="ECO:0000256" key="5">
    <source>
        <dbReference type="ARBA" id="ARBA00023136"/>
    </source>
</evidence>
<dbReference type="InterPro" id="IPR001626">
    <property type="entry name" value="ABC_TroCD"/>
</dbReference>
<evidence type="ECO:0000256" key="3">
    <source>
        <dbReference type="ARBA" id="ARBA00022692"/>
    </source>
</evidence>
<gene>
    <name evidence="8" type="ORF">EDC61_12025</name>
</gene>
<feature type="transmembrane region" description="Helical" evidence="7">
    <location>
        <begin position="38"/>
        <end position="59"/>
    </location>
</feature>
<dbReference type="Pfam" id="PF00950">
    <property type="entry name" value="ABC-3"/>
    <property type="match status" value="2"/>
</dbReference>
<organism evidence="8 9">
    <name type="scientific">Sulfuritortus calidifontis</name>
    <dbReference type="NCBI Taxonomy" id="1914471"/>
    <lineage>
        <taxon>Bacteria</taxon>
        <taxon>Pseudomonadati</taxon>
        <taxon>Pseudomonadota</taxon>
        <taxon>Betaproteobacteria</taxon>
        <taxon>Nitrosomonadales</taxon>
        <taxon>Thiobacillaceae</taxon>
        <taxon>Sulfuritortus</taxon>
    </lineage>
</organism>
<dbReference type="Gene3D" id="1.10.3470.10">
    <property type="entry name" value="ABC transporter involved in vitamin B12 uptake, BtuC"/>
    <property type="match status" value="1"/>
</dbReference>
<evidence type="ECO:0000256" key="4">
    <source>
        <dbReference type="ARBA" id="ARBA00022989"/>
    </source>
</evidence>
<dbReference type="SUPFAM" id="SSF81345">
    <property type="entry name" value="ABC transporter involved in vitamin B12 uptake, BtuC"/>
    <property type="match status" value="1"/>
</dbReference>
<dbReference type="GO" id="GO:0055085">
    <property type="term" value="P:transmembrane transport"/>
    <property type="evidence" value="ECO:0007669"/>
    <property type="project" value="InterPro"/>
</dbReference>
<comment type="caution">
    <text evidence="8">The sequence shown here is derived from an EMBL/GenBank/DDBJ whole genome shotgun (WGS) entry which is preliminary data.</text>
</comment>
<dbReference type="EMBL" id="SLZY01000020">
    <property type="protein sequence ID" value="TCS69464.1"/>
    <property type="molecule type" value="Genomic_DNA"/>
</dbReference>
<comment type="subcellular location">
    <subcellularLocation>
        <location evidence="6">Cell membrane</location>
        <topology evidence="6">Multi-pass membrane protein</topology>
    </subcellularLocation>
    <subcellularLocation>
        <location evidence="1">Membrane</location>
        <topology evidence="1">Multi-pass membrane protein</topology>
    </subcellularLocation>
</comment>
<dbReference type="PANTHER" id="PTHR30477">
    <property type="entry name" value="ABC-TRANSPORTER METAL-BINDING PROTEIN"/>
    <property type="match status" value="1"/>
</dbReference>
<evidence type="ECO:0000256" key="6">
    <source>
        <dbReference type="RuleBase" id="RU003943"/>
    </source>
</evidence>
<evidence type="ECO:0000256" key="7">
    <source>
        <dbReference type="SAM" id="Phobius"/>
    </source>
</evidence>
<keyword evidence="3 6" id="KW-0812">Transmembrane</keyword>